<organism evidence="2">
    <name type="scientific">Arion vulgaris</name>
    <dbReference type="NCBI Taxonomy" id="1028688"/>
    <lineage>
        <taxon>Eukaryota</taxon>
        <taxon>Metazoa</taxon>
        <taxon>Spiralia</taxon>
        <taxon>Lophotrochozoa</taxon>
        <taxon>Mollusca</taxon>
        <taxon>Gastropoda</taxon>
        <taxon>Heterobranchia</taxon>
        <taxon>Euthyneura</taxon>
        <taxon>Panpulmonata</taxon>
        <taxon>Eupulmonata</taxon>
        <taxon>Stylommatophora</taxon>
        <taxon>Helicina</taxon>
        <taxon>Arionoidea</taxon>
        <taxon>Arionidae</taxon>
        <taxon>Arion</taxon>
    </lineage>
</organism>
<evidence type="ECO:0000256" key="1">
    <source>
        <dbReference type="SAM" id="MobiDB-lite"/>
    </source>
</evidence>
<accession>A0A0B6YS78</accession>
<protein>
    <submittedName>
        <fullName evidence="2">Uncharacterized protein</fullName>
    </submittedName>
</protein>
<dbReference type="AlphaFoldDB" id="A0A0B6YS78"/>
<name>A0A0B6YS78_9EUPU</name>
<dbReference type="EMBL" id="HACG01012249">
    <property type="protein sequence ID" value="CEK59114.1"/>
    <property type="molecule type" value="Transcribed_RNA"/>
</dbReference>
<gene>
    <name evidence="2" type="primary">ORF35219</name>
</gene>
<evidence type="ECO:0000313" key="2">
    <source>
        <dbReference type="EMBL" id="CEK59114.1"/>
    </source>
</evidence>
<feature type="region of interest" description="Disordered" evidence="1">
    <location>
        <begin position="25"/>
        <end position="49"/>
    </location>
</feature>
<reference evidence="2" key="1">
    <citation type="submission" date="2014-12" db="EMBL/GenBank/DDBJ databases">
        <title>Insight into the proteome of Arion vulgaris.</title>
        <authorList>
            <person name="Aradska J."/>
            <person name="Bulat T."/>
            <person name="Smidak R."/>
            <person name="Sarate P."/>
            <person name="Gangsoo J."/>
            <person name="Sialana F."/>
            <person name="Bilban M."/>
            <person name="Lubec G."/>
        </authorList>
    </citation>
    <scope>NUCLEOTIDE SEQUENCE</scope>
    <source>
        <tissue evidence="2">Skin</tissue>
    </source>
</reference>
<proteinExistence type="predicted"/>
<sequence>MQPMSNIFKRRNYAEVRTLQQAPNYIESSSRMSRVEHRLHHSPPEKICL</sequence>